<dbReference type="STRING" id="4909.A0A2U9R0U5"/>
<dbReference type="InterPro" id="IPR011993">
    <property type="entry name" value="PH-like_dom_sf"/>
</dbReference>
<proteinExistence type="inferred from homology"/>
<dbReference type="Pfam" id="PF06058">
    <property type="entry name" value="DCP1"/>
    <property type="match status" value="1"/>
</dbReference>
<dbReference type="GeneID" id="40382571"/>
<dbReference type="PANTHER" id="PTHR16290:SF0">
    <property type="entry name" value="DECAPPING PROTEIN 1, ISOFORM A"/>
    <property type="match status" value="1"/>
</dbReference>
<dbReference type="OrthoDB" id="440673at2759"/>
<dbReference type="CDD" id="cd13182">
    <property type="entry name" value="EVH1-like_Dcp1"/>
    <property type="match status" value="1"/>
</dbReference>
<evidence type="ECO:0000256" key="3">
    <source>
        <dbReference type="ARBA" id="ARBA00022490"/>
    </source>
</evidence>
<dbReference type="GO" id="GO:0006397">
    <property type="term" value="P:mRNA processing"/>
    <property type="evidence" value="ECO:0007669"/>
    <property type="project" value="UniProtKB-KW"/>
</dbReference>
<keyword evidence="4" id="KW-0507">mRNA processing</keyword>
<evidence type="ECO:0008006" key="7">
    <source>
        <dbReference type="Google" id="ProtNLM"/>
    </source>
</evidence>
<comment type="subcellular location">
    <subcellularLocation>
        <location evidence="1">Cytoplasm</location>
    </subcellularLocation>
</comment>
<accession>A0A2U9R0U5</accession>
<keyword evidence="6" id="KW-1185">Reference proteome</keyword>
<dbReference type="Proteomes" id="UP000249293">
    <property type="component" value="Chromosome 2"/>
</dbReference>
<evidence type="ECO:0000313" key="6">
    <source>
        <dbReference type="Proteomes" id="UP000249293"/>
    </source>
</evidence>
<protein>
    <recommendedName>
        <fullName evidence="7">mRNA-decapping enzyme subunit 1</fullName>
    </recommendedName>
</protein>
<evidence type="ECO:0000313" key="5">
    <source>
        <dbReference type="EMBL" id="AWU74806.1"/>
    </source>
</evidence>
<gene>
    <name evidence="5" type="ORF">C5L36_0B00730</name>
</gene>
<evidence type="ECO:0000256" key="4">
    <source>
        <dbReference type="ARBA" id="ARBA00022664"/>
    </source>
</evidence>
<evidence type="ECO:0000256" key="2">
    <source>
        <dbReference type="ARBA" id="ARBA00008778"/>
    </source>
</evidence>
<reference evidence="5 6" key="1">
    <citation type="submission" date="2018-06" db="EMBL/GenBank/DDBJ databases">
        <title>Population genomics shows no distinction between pathogenic Candida krusei and environmental Pichia kudriavzevii: One species, four names.</title>
        <authorList>
            <person name="Douglass A.P."/>
            <person name="Offei B."/>
            <person name="Braun-Galleani S."/>
            <person name="Coughlan A.Y."/>
            <person name="Martos A."/>
            <person name="Ortiz-Merino R.A."/>
            <person name="Byrne K.P."/>
            <person name="Wolfe K.H."/>
        </authorList>
    </citation>
    <scope>NUCLEOTIDE SEQUENCE [LARGE SCALE GENOMIC DNA]</scope>
    <source>
        <strain evidence="5 6">CBS573</strain>
    </source>
</reference>
<dbReference type="EMBL" id="CP028774">
    <property type="protein sequence ID" value="AWU74806.1"/>
    <property type="molecule type" value="Genomic_DNA"/>
</dbReference>
<dbReference type="GO" id="GO:0031087">
    <property type="term" value="P:deadenylation-independent decapping of nuclear-transcribed mRNA"/>
    <property type="evidence" value="ECO:0007669"/>
    <property type="project" value="TreeGrafter"/>
</dbReference>
<dbReference type="AlphaFoldDB" id="A0A2U9R0U5"/>
<evidence type="ECO:0000256" key="1">
    <source>
        <dbReference type="ARBA" id="ARBA00004496"/>
    </source>
</evidence>
<dbReference type="GO" id="GO:0008047">
    <property type="term" value="F:enzyme activator activity"/>
    <property type="evidence" value="ECO:0007669"/>
    <property type="project" value="InterPro"/>
</dbReference>
<dbReference type="GO" id="GO:0003729">
    <property type="term" value="F:mRNA binding"/>
    <property type="evidence" value="ECO:0007669"/>
    <property type="project" value="TreeGrafter"/>
</dbReference>
<organism evidence="5 6">
    <name type="scientific">Pichia kudriavzevii</name>
    <name type="common">Yeast</name>
    <name type="synonym">Issatchenkia orientalis</name>
    <dbReference type="NCBI Taxonomy" id="4909"/>
    <lineage>
        <taxon>Eukaryota</taxon>
        <taxon>Fungi</taxon>
        <taxon>Dikarya</taxon>
        <taxon>Ascomycota</taxon>
        <taxon>Saccharomycotina</taxon>
        <taxon>Pichiomycetes</taxon>
        <taxon>Pichiales</taxon>
        <taxon>Pichiaceae</taxon>
        <taxon>Pichia</taxon>
    </lineage>
</organism>
<dbReference type="KEGG" id="pkz:C5L36_0B00730"/>
<dbReference type="PANTHER" id="PTHR16290">
    <property type="entry name" value="TRANSCRIPTION FACTOR SMIF DECAPPING ENZYME DCP1"/>
    <property type="match status" value="1"/>
</dbReference>
<name>A0A2U9R0U5_PICKU</name>
<dbReference type="RefSeq" id="XP_029320283.1">
    <property type="nucleotide sequence ID" value="XM_029464424.1"/>
</dbReference>
<comment type="similarity">
    <text evidence="2">Belongs to the DCP1 family.</text>
</comment>
<dbReference type="InterPro" id="IPR010334">
    <property type="entry name" value="Dcp1"/>
</dbReference>
<sequence>MGVLLMLQLKVDASFFFLTGITMSCVDTHAKKSNDTIDSSEESSSQTIEIYKQALTFNVIAKYDPSISQLLHISSYCVIYQYDEDIEDWTKSSYMGPIAVYSRRSIWDNYRDDDIKKLDVQTIVNSEHGEYYRFGLLVLNRAQPENFSLGFLGDKYLKQSEIESDQNLLVEKSDELIIVRDFNGKAFGLWIFDPKDRDYLYQLLMYCIEKLE</sequence>
<dbReference type="VEuPathDB" id="FungiDB:C5L36_0B00730"/>
<keyword evidence="3" id="KW-0963">Cytoplasm</keyword>
<dbReference type="GO" id="GO:0000932">
    <property type="term" value="C:P-body"/>
    <property type="evidence" value="ECO:0007669"/>
    <property type="project" value="TreeGrafter"/>
</dbReference>
<dbReference type="Gene3D" id="2.30.29.30">
    <property type="entry name" value="Pleckstrin-homology domain (PH domain)/Phosphotyrosine-binding domain (PTB)"/>
    <property type="match status" value="1"/>
</dbReference>
<dbReference type="GO" id="GO:0000290">
    <property type="term" value="P:deadenylation-dependent decapping of nuclear-transcribed mRNA"/>
    <property type="evidence" value="ECO:0007669"/>
    <property type="project" value="InterPro"/>
</dbReference>
<dbReference type="SUPFAM" id="SSF50729">
    <property type="entry name" value="PH domain-like"/>
    <property type="match status" value="1"/>
</dbReference>